<keyword evidence="6" id="KW-1185">Reference proteome</keyword>
<keyword evidence="3" id="KW-0012">Acyltransferase</keyword>
<evidence type="ECO:0000313" key="6">
    <source>
        <dbReference type="Proteomes" id="UP001457282"/>
    </source>
</evidence>
<evidence type="ECO:0000256" key="1">
    <source>
        <dbReference type="ARBA" id="ARBA00009861"/>
    </source>
</evidence>
<dbReference type="PANTHER" id="PTHR31623:SF46">
    <property type="entry name" value="VINORINE SYNTHASE-LIKE"/>
    <property type="match status" value="1"/>
</dbReference>
<reference evidence="5 6" key="1">
    <citation type="journal article" date="2023" name="G3 (Bethesda)">
        <title>A chromosome-length genome assembly and annotation of blackberry (Rubus argutus, cv. 'Hillquist').</title>
        <authorList>
            <person name="Bruna T."/>
            <person name="Aryal R."/>
            <person name="Dudchenko O."/>
            <person name="Sargent D.J."/>
            <person name="Mead D."/>
            <person name="Buti M."/>
            <person name="Cavallini A."/>
            <person name="Hytonen T."/>
            <person name="Andres J."/>
            <person name="Pham M."/>
            <person name="Weisz D."/>
            <person name="Mascagni F."/>
            <person name="Usai G."/>
            <person name="Natali L."/>
            <person name="Bassil N."/>
            <person name="Fernandez G.E."/>
            <person name="Lomsadze A."/>
            <person name="Armour M."/>
            <person name="Olukolu B."/>
            <person name="Poorten T."/>
            <person name="Britton C."/>
            <person name="Davik J."/>
            <person name="Ashrafi H."/>
            <person name="Aiden E.L."/>
            <person name="Borodovsky M."/>
            <person name="Worthington M."/>
        </authorList>
    </citation>
    <scope>NUCLEOTIDE SEQUENCE [LARGE SCALE GENOMIC DNA]</scope>
    <source>
        <strain evidence="5">PI 553951</strain>
    </source>
</reference>
<name>A0AAW1XEV8_RUBAR</name>
<protein>
    <submittedName>
        <fullName evidence="5">Uncharacterized protein</fullName>
    </submittedName>
</protein>
<dbReference type="AlphaFoldDB" id="A0AAW1XEV8"/>
<comment type="similarity">
    <text evidence="1">Belongs to the plant acyltransferase family.</text>
</comment>
<comment type="caution">
    <text evidence="5">The sequence shown here is derived from an EMBL/GenBank/DDBJ whole genome shotgun (WGS) entry which is preliminary data.</text>
</comment>
<evidence type="ECO:0000256" key="2">
    <source>
        <dbReference type="ARBA" id="ARBA00022679"/>
    </source>
</evidence>
<dbReference type="Gene3D" id="3.30.559.10">
    <property type="entry name" value="Chloramphenicol acetyltransferase-like domain"/>
    <property type="match status" value="2"/>
</dbReference>
<accession>A0AAW1XEV8</accession>
<evidence type="ECO:0000256" key="3">
    <source>
        <dbReference type="ARBA" id="ARBA00023315"/>
    </source>
</evidence>
<proteinExistence type="inferred from homology"/>
<dbReference type="InterPro" id="IPR023213">
    <property type="entry name" value="CAT-like_dom_sf"/>
</dbReference>
<dbReference type="EMBL" id="JBEDUW010000004">
    <property type="protein sequence ID" value="KAK9934468.1"/>
    <property type="molecule type" value="Genomic_DNA"/>
</dbReference>
<gene>
    <name evidence="5" type="ORF">M0R45_021611</name>
</gene>
<sequence>MKIEVEVISKEIIKPSSPTPNHLRRYQFSYLDQISSPVYSSLVLFFESNRKTQPNITEISNHLKKSLAEVLTLYYPLAGRAKDELCIDCNDEGIPYLEAHVNNCKLSDVLCNPIPGELTKLVPFELDDVDNKIPLGVQLNVFECGGFAIGQCISHKIADGLSMLMFSKAWATTARRALGDLRAKVERPQFVSATLFPPKLFTQLPDARISVARNKVTKRFVFDASNIEDLRAKYEGIHKNQMIRRPSRVETLSTFISSRFAAVTKYEKLHSAVLVVNLRPRFDPPLPLHSFGNLASGVATAPSLLNTRGESYGLVRQIREGISRIDKAYIKKLQEGAEHMCDRSLAGKEVAASIYTSLCKFPLYDNDFGWDRPSWVSVGVPGIDNDLVLFVDTRDSDGIEAYITSPMEVMTKLESDTKFLGQVRPIWVGSGLSSTHHRPHLQMSGHRGNRPSMIKKPTAQTKPVTWGARSVKLFDLAVKVLKKK</sequence>
<keyword evidence="2" id="KW-0808">Transferase</keyword>
<dbReference type="PANTHER" id="PTHR31623">
    <property type="entry name" value="F21J9.9"/>
    <property type="match status" value="1"/>
</dbReference>
<feature type="region of interest" description="Disordered" evidence="4">
    <location>
        <begin position="434"/>
        <end position="461"/>
    </location>
</feature>
<dbReference type="GO" id="GO:0016746">
    <property type="term" value="F:acyltransferase activity"/>
    <property type="evidence" value="ECO:0007669"/>
    <property type="project" value="UniProtKB-KW"/>
</dbReference>
<organism evidence="5 6">
    <name type="scientific">Rubus argutus</name>
    <name type="common">Southern blackberry</name>
    <dbReference type="NCBI Taxonomy" id="59490"/>
    <lineage>
        <taxon>Eukaryota</taxon>
        <taxon>Viridiplantae</taxon>
        <taxon>Streptophyta</taxon>
        <taxon>Embryophyta</taxon>
        <taxon>Tracheophyta</taxon>
        <taxon>Spermatophyta</taxon>
        <taxon>Magnoliopsida</taxon>
        <taxon>eudicotyledons</taxon>
        <taxon>Gunneridae</taxon>
        <taxon>Pentapetalae</taxon>
        <taxon>rosids</taxon>
        <taxon>fabids</taxon>
        <taxon>Rosales</taxon>
        <taxon>Rosaceae</taxon>
        <taxon>Rosoideae</taxon>
        <taxon>Rosoideae incertae sedis</taxon>
        <taxon>Rubus</taxon>
    </lineage>
</organism>
<evidence type="ECO:0000256" key="4">
    <source>
        <dbReference type="SAM" id="MobiDB-lite"/>
    </source>
</evidence>
<dbReference type="Proteomes" id="UP001457282">
    <property type="component" value="Unassembled WGS sequence"/>
</dbReference>
<evidence type="ECO:0000313" key="5">
    <source>
        <dbReference type="EMBL" id="KAK9934468.1"/>
    </source>
</evidence>
<dbReference type="Pfam" id="PF02458">
    <property type="entry name" value="Transferase"/>
    <property type="match status" value="1"/>
</dbReference>